<reference evidence="1 2" key="1">
    <citation type="submission" date="2020-08" db="EMBL/GenBank/DDBJ databases">
        <title>Genomic Encyclopedia of Type Strains, Phase III (KMG-III): the genomes of soil and plant-associated and newly described type strains.</title>
        <authorList>
            <person name="Whitman W."/>
        </authorList>
    </citation>
    <scope>NUCLEOTIDE SEQUENCE [LARGE SCALE GENOMIC DNA]</scope>
    <source>
        <strain evidence="1 2">CECT 5862</strain>
    </source>
</reference>
<keyword evidence="2" id="KW-1185">Reference proteome</keyword>
<evidence type="ECO:0000313" key="1">
    <source>
        <dbReference type="EMBL" id="MBB3113868.1"/>
    </source>
</evidence>
<accession>A0A7W5B3R0</accession>
<dbReference type="RefSeq" id="WP_183603938.1">
    <property type="nucleotide sequence ID" value="NZ_JACHXK010000023.1"/>
</dbReference>
<gene>
    <name evidence="1" type="ORF">FHS18_005983</name>
</gene>
<dbReference type="Proteomes" id="UP000570361">
    <property type="component" value="Unassembled WGS sequence"/>
</dbReference>
<dbReference type="EMBL" id="JACHXK010000023">
    <property type="protein sequence ID" value="MBB3113868.1"/>
    <property type="molecule type" value="Genomic_DNA"/>
</dbReference>
<evidence type="ECO:0000313" key="2">
    <source>
        <dbReference type="Proteomes" id="UP000570361"/>
    </source>
</evidence>
<dbReference type="AlphaFoldDB" id="A0A7W5B3R0"/>
<name>A0A7W5B3R0_9BACL</name>
<protein>
    <submittedName>
        <fullName evidence="1">Uncharacterized protein</fullName>
    </submittedName>
</protein>
<organism evidence="1 2">
    <name type="scientific">Paenibacillus phyllosphaerae</name>
    <dbReference type="NCBI Taxonomy" id="274593"/>
    <lineage>
        <taxon>Bacteria</taxon>
        <taxon>Bacillati</taxon>
        <taxon>Bacillota</taxon>
        <taxon>Bacilli</taxon>
        <taxon>Bacillales</taxon>
        <taxon>Paenibacillaceae</taxon>
        <taxon>Paenibacillus</taxon>
    </lineage>
</organism>
<proteinExistence type="predicted"/>
<sequence>MVTYSYDQGKLDIQESKDGEDTSFAIRVIGDDPQMLQGLKQVQRTFEENQDFDDVLFYAYPGHEYKIIVQQQYYDDFVTELFKARLLDSVARK</sequence>
<comment type="caution">
    <text evidence="1">The sequence shown here is derived from an EMBL/GenBank/DDBJ whole genome shotgun (WGS) entry which is preliminary data.</text>
</comment>